<dbReference type="NCBIfam" id="TIGR00077">
    <property type="entry name" value="lspA"/>
    <property type="match status" value="1"/>
</dbReference>
<evidence type="ECO:0000313" key="13">
    <source>
        <dbReference type="Proteomes" id="UP000721415"/>
    </source>
</evidence>
<dbReference type="InterPro" id="IPR001872">
    <property type="entry name" value="Peptidase_A8"/>
</dbReference>
<keyword evidence="5 9" id="KW-0064">Aspartyl protease</keyword>
<dbReference type="Proteomes" id="UP000721415">
    <property type="component" value="Unassembled WGS sequence"/>
</dbReference>
<comment type="pathway">
    <text evidence="9">Protein modification; lipoprotein biosynthesis (signal peptide cleavage).</text>
</comment>
<keyword evidence="8 9" id="KW-0472">Membrane</keyword>
<dbReference type="Pfam" id="PF01252">
    <property type="entry name" value="Peptidase_A8"/>
    <property type="match status" value="1"/>
</dbReference>
<comment type="similarity">
    <text evidence="1 9 11">Belongs to the peptidase A8 family.</text>
</comment>
<gene>
    <name evidence="9 12" type="primary">lspA</name>
    <name evidence="12" type="ORF">HZY91_00910</name>
</gene>
<feature type="active site" evidence="9">
    <location>
        <position position="128"/>
    </location>
</feature>
<comment type="catalytic activity">
    <reaction evidence="9 10">
        <text>Release of signal peptides from bacterial membrane prolipoproteins. Hydrolyzes -Xaa-Yaa-Zaa-|-(S,diacylglyceryl)Cys-, in which Xaa is hydrophobic (preferably Leu), and Yaa (Ala or Ser) and Zaa (Gly or Ala) have small, neutral side chains.</text>
        <dbReference type="EC" id="3.4.23.36"/>
    </reaction>
</comment>
<comment type="caution">
    <text evidence="12">The sequence shown here is derived from an EMBL/GenBank/DDBJ whole genome shotgun (WGS) entry which is preliminary data.</text>
</comment>
<feature type="transmembrane region" description="Helical" evidence="9">
    <location>
        <begin position="58"/>
        <end position="77"/>
    </location>
</feature>
<evidence type="ECO:0000256" key="2">
    <source>
        <dbReference type="ARBA" id="ARBA00022475"/>
    </source>
</evidence>
<proteinExistence type="inferred from homology"/>
<reference evidence="12 13" key="1">
    <citation type="submission" date="2020-07" db="EMBL/GenBank/DDBJ databases">
        <title>Facklamia lactis sp. nov., isolated from raw milk.</title>
        <authorList>
            <person name="Doll E.V."/>
            <person name="Huptas C."/>
            <person name="Staib L."/>
            <person name="Wenning M."/>
            <person name="Scherer S."/>
        </authorList>
    </citation>
    <scope>NUCLEOTIDE SEQUENCE [LARGE SCALE GENOMIC DNA]</scope>
    <source>
        <strain evidence="12 13">DSM 111018</strain>
    </source>
</reference>
<dbReference type="PANTHER" id="PTHR33695">
    <property type="entry name" value="LIPOPROTEIN SIGNAL PEPTIDASE"/>
    <property type="match status" value="1"/>
</dbReference>
<dbReference type="PROSITE" id="PS00855">
    <property type="entry name" value="SPASE_II"/>
    <property type="match status" value="1"/>
</dbReference>
<keyword evidence="6 9" id="KW-0378">Hydrolase</keyword>
<evidence type="ECO:0000313" key="12">
    <source>
        <dbReference type="EMBL" id="MBG9985450.1"/>
    </source>
</evidence>
<evidence type="ECO:0000256" key="11">
    <source>
        <dbReference type="RuleBase" id="RU004181"/>
    </source>
</evidence>
<dbReference type="EC" id="3.4.23.36" evidence="9"/>
<comment type="caution">
    <text evidence="9">Lacks conserved residue(s) required for the propagation of feature annotation.</text>
</comment>
<organism evidence="12 13">
    <name type="scientific">Facklamia lactis</name>
    <dbReference type="NCBI Taxonomy" id="2749967"/>
    <lineage>
        <taxon>Bacteria</taxon>
        <taxon>Bacillati</taxon>
        <taxon>Bacillota</taxon>
        <taxon>Bacilli</taxon>
        <taxon>Lactobacillales</taxon>
        <taxon>Aerococcaceae</taxon>
        <taxon>Facklamia</taxon>
    </lineage>
</organism>
<evidence type="ECO:0000256" key="8">
    <source>
        <dbReference type="ARBA" id="ARBA00023136"/>
    </source>
</evidence>
<evidence type="ECO:0000256" key="1">
    <source>
        <dbReference type="ARBA" id="ARBA00006139"/>
    </source>
</evidence>
<feature type="transmembrane region" description="Helical" evidence="9">
    <location>
        <begin position="84"/>
        <end position="102"/>
    </location>
</feature>
<sequence length="152" mass="17334">MIFAFLTVFFILLADQSLKYWILTNFDLYEQKEALSGVFSWFYIQNKGAGWGILDGKIPFLVVISLLVSGYLLYLIIRNRHQKPLVQLAYGLLLGGALGNLIDRLRIGYVVDMFKLEFINFPIFNIADLALALGIILLLLIVLFDNDVEELL</sequence>
<evidence type="ECO:0000256" key="3">
    <source>
        <dbReference type="ARBA" id="ARBA00022670"/>
    </source>
</evidence>
<feature type="transmembrane region" description="Helical" evidence="9">
    <location>
        <begin position="122"/>
        <end position="144"/>
    </location>
</feature>
<dbReference type="PRINTS" id="PR00781">
    <property type="entry name" value="LIPOSIGPTASE"/>
</dbReference>
<feature type="active site" evidence="9">
    <location>
        <position position="112"/>
    </location>
</feature>
<evidence type="ECO:0000256" key="6">
    <source>
        <dbReference type="ARBA" id="ARBA00022801"/>
    </source>
</evidence>
<evidence type="ECO:0000256" key="5">
    <source>
        <dbReference type="ARBA" id="ARBA00022750"/>
    </source>
</evidence>
<comment type="subcellular location">
    <subcellularLocation>
        <location evidence="9">Cell membrane</location>
        <topology evidence="9">Multi-pass membrane protein</topology>
    </subcellularLocation>
</comment>
<dbReference type="EMBL" id="JACBXQ010000001">
    <property type="protein sequence ID" value="MBG9985450.1"/>
    <property type="molecule type" value="Genomic_DNA"/>
</dbReference>
<dbReference type="HAMAP" id="MF_00161">
    <property type="entry name" value="LspA"/>
    <property type="match status" value="1"/>
</dbReference>
<name>A0ABS0LMQ6_9LACT</name>
<dbReference type="PANTHER" id="PTHR33695:SF1">
    <property type="entry name" value="LIPOPROTEIN SIGNAL PEPTIDASE"/>
    <property type="match status" value="1"/>
</dbReference>
<evidence type="ECO:0000256" key="4">
    <source>
        <dbReference type="ARBA" id="ARBA00022692"/>
    </source>
</evidence>
<keyword evidence="13" id="KW-1185">Reference proteome</keyword>
<dbReference type="GO" id="GO:0004190">
    <property type="term" value="F:aspartic-type endopeptidase activity"/>
    <property type="evidence" value="ECO:0007669"/>
    <property type="project" value="UniProtKB-EC"/>
</dbReference>
<protein>
    <recommendedName>
        <fullName evidence="9">Lipoprotein signal peptidase</fullName>
        <ecNumber evidence="9">3.4.23.36</ecNumber>
    </recommendedName>
    <alternativeName>
        <fullName evidence="9">Prolipoprotein signal peptidase</fullName>
    </alternativeName>
    <alternativeName>
        <fullName evidence="9">Signal peptidase II</fullName>
        <shortName evidence="9">SPase II</shortName>
    </alternativeName>
</protein>
<evidence type="ECO:0000256" key="10">
    <source>
        <dbReference type="RuleBase" id="RU000594"/>
    </source>
</evidence>
<keyword evidence="2 9" id="KW-1003">Cell membrane</keyword>
<evidence type="ECO:0000256" key="9">
    <source>
        <dbReference type="HAMAP-Rule" id="MF_00161"/>
    </source>
</evidence>
<comment type="function">
    <text evidence="9 10">This protein specifically catalyzes the removal of signal peptides from prolipoproteins.</text>
</comment>
<keyword evidence="3 9" id="KW-0645">Protease</keyword>
<dbReference type="RefSeq" id="WP_197113722.1">
    <property type="nucleotide sequence ID" value="NZ_JACBXQ010000001.1"/>
</dbReference>
<keyword evidence="4 9" id="KW-0812">Transmembrane</keyword>
<keyword evidence="7 9" id="KW-1133">Transmembrane helix</keyword>
<evidence type="ECO:0000256" key="7">
    <source>
        <dbReference type="ARBA" id="ARBA00022989"/>
    </source>
</evidence>
<accession>A0ABS0LMQ6</accession>